<feature type="active site" description="Proton acceptor" evidence="9">
    <location>
        <position position="315"/>
    </location>
</feature>
<comment type="similarity">
    <text evidence="3 8">Belongs to the aldose epimerase family.</text>
</comment>
<dbReference type="STRING" id="1121898.GCA_000422725_03838"/>
<dbReference type="PANTHER" id="PTHR10091:SF0">
    <property type="entry name" value="GALACTOSE MUTAROTASE"/>
    <property type="match status" value="1"/>
</dbReference>
<dbReference type="AlphaFoldDB" id="A0A0A2MFE0"/>
<evidence type="ECO:0000256" key="1">
    <source>
        <dbReference type="ARBA" id="ARBA00001913"/>
    </source>
</evidence>
<evidence type="ECO:0000256" key="4">
    <source>
        <dbReference type="ARBA" id="ARBA00011245"/>
    </source>
</evidence>
<keyword evidence="6 8" id="KW-0413">Isomerase</keyword>
<dbReference type="eggNOG" id="COG2017">
    <property type="taxonomic scope" value="Bacteria"/>
</dbReference>
<protein>
    <recommendedName>
        <fullName evidence="8">Aldose 1-epimerase</fullName>
        <ecNumber evidence="8">5.1.3.3</ecNumber>
    </recommendedName>
</protein>
<dbReference type="NCBIfam" id="NF008277">
    <property type="entry name" value="PRK11055.1"/>
    <property type="match status" value="1"/>
</dbReference>
<evidence type="ECO:0000313" key="13">
    <source>
        <dbReference type="Proteomes" id="UP000030111"/>
    </source>
</evidence>
<dbReference type="GO" id="GO:0033499">
    <property type="term" value="P:galactose catabolic process via UDP-galactose, Leloir pathway"/>
    <property type="evidence" value="ECO:0007669"/>
    <property type="project" value="TreeGrafter"/>
</dbReference>
<evidence type="ECO:0000256" key="3">
    <source>
        <dbReference type="ARBA" id="ARBA00006206"/>
    </source>
</evidence>
<comment type="caution">
    <text evidence="12">The sequence shown here is derived from an EMBL/GenBank/DDBJ whole genome shotgun (WGS) entry which is preliminary data.</text>
</comment>
<dbReference type="Proteomes" id="UP000030111">
    <property type="component" value="Unassembled WGS sequence"/>
</dbReference>
<feature type="binding site" evidence="10">
    <location>
        <position position="253"/>
    </location>
    <ligand>
        <name>beta-D-galactose</name>
        <dbReference type="ChEBI" id="CHEBI:27667"/>
    </ligand>
</feature>
<comment type="cofactor">
    <cofactor evidence="1">
        <name>Ca(2+)</name>
        <dbReference type="ChEBI" id="CHEBI:29108"/>
    </cofactor>
</comment>
<evidence type="ECO:0000256" key="2">
    <source>
        <dbReference type="ARBA" id="ARBA00005028"/>
    </source>
</evidence>
<comment type="pathway">
    <text evidence="2 8">Carbohydrate metabolism; hexose metabolism.</text>
</comment>
<gene>
    <name evidence="12" type="ORF">Q766_17680</name>
</gene>
<dbReference type="EMBL" id="JRLY01000019">
    <property type="protein sequence ID" value="KGO91412.1"/>
    <property type="molecule type" value="Genomic_DNA"/>
</dbReference>
<dbReference type="EC" id="5.1.3.3" evidence="8"/>
<feature type="binding site" evidence="11">
    <location>
        <begin position="195"/>
        <end position="197"/>
    </location>
    <ligand>
        <name>beta-D-galactose</name>
        <dbReference type="ChEBI" id="CHEBI:27667"/>
    </ligand>
</feature>
<keyword evidence="13" id="KW-1185">Reference proteome</keyword>
<evidence type="ECO:0000256" key="6">
    <source>
        <dbReference type="ARBA" id="ARBA00023235"/>
    </source>
</evidence>
<organism evidence="12 13">
    <name type="scientific">Flavobacterium subsaxonicum WB 4.1-42 = DSM 21790</name>
    <dbReference type="NCBI Taxonomy" id="1121898"/>
    <lineage>
        <taxon>Bacteria</taxon>
        <taxon>Pseudomonadati</taxon>
        <taxon>Bacteroidota</taxon>
        <taxon>Flavobacteriia</taxon>
        <taxon>Flavobacteriales</taxon>
        <taxon>Flavobacteriaceae</taxon>
        <taxon>Flavobacterium</taxon>
    </lineage>
</organism>
<comment type="subunit">
    <text evidence="4">Monomer.</text>
</comment>
<proteinExistence type="inferred from homology"/>
<dbReference type="InterPro" id="IPR015443">
    <property type="entry name" value="Aldose_1-epimerase"/>
</dbReference>
<dbReference type="OrthoDB" id="9779408at2"/>
<accession>A0A0A2MFE0</accession>
<evidence type="ECO:0000256" key="8">
    <source>
        <dbReference type="PIRNR" id="PIRNR005096"/>
    </source>
</evidence>
<name>A0A0A2MFE0_9FLAO</name>
<dbReference type="Gene3D" id="2.70.98.10">
    <property type="match status" value="1"/>
</dbReference>
<evidence type="ECO:0000313" key="12">
    <source>
        <dbReference type="EMBL" id="KGO91412.1"/>
    </source>
</evidence>
<keyword evidence="5" id="KW-0106">Calcium</keyword>
<dbReference type="SUPFAM" id="SSF74650">
    <property type="entry name" value="Galactose mutarotase-like"/>
    <property type="match status" value="1"/>
</dbReference>
<evidence type="ECO:0000256" key="9">
    <source>
        <dbReference type="PIRSR" id="PIRSR005096-1"/>
    </source>
</evidence>
<dbReference type="InterPro" id="IPR047215">
    <property type="entry name" value="Galactose_mutarotase-like"/>
</dbReference>
<evidence type="ECO:0000256" key="5">
    <source>
        <dbReference type="ARBA" id="ARBA00022837"/>
    </source>
</evidence>
<evidence type="ECO:0000256" key="10">
    <source>
        <dbReference type="PIRSR" id="PIRSR005096-2"/>
    </source>
</evidence>
<dbReference type="InterPro" id="IPR011013">
    <property type="entry name" value="Gal_mutarotase_sf_dom"/>
</dbReference>
<dbReference type="RefSeq" id="WP_026989919.1">
    <property type="nucleotide sequence ID" value="NZ_AUGP01000004.1"/>
</dbReference>
<sequence>MEKNNISYNTANCVTKLFGILPNGKEVHSYTLANSNGMEVSVINYGATITSLKVPKANNVKTDVVLGFDDINSYIDSFSLPSPPYLGAIVGRYAGRINNAAFTLNGNEYKLNANHGPNTLHGGKINFSRVYWQMKQLQGGENPAITFTYTSPDGDEQFPGELTIEVTYTLTENNELAVAYNATSTADTVINLTQHAYFNLDGHTQTVSGQQLYVNSAQMLEVTPGGIPTGAFLEVKGSEFDFTTPKACPAIIDNSFVLDNNGQAAATLHSPHNGLTLTVYTNQPSVHIYVGGNCFDTIHGKEGAAYGTTSGICFETQNYPDAPNQSHFPSPVLKKGGVYKHNTTFAFTTAGA</sequence>
<evidence type="ECO:0000256" key="11">
    <source>
        <dbReference type="PIRSR" id="PIRSR005096-3"/>
    </source>
</evidence>
<dbReference type="InterPro" id="IPR008183">
    <property type="entry name" value="Aldose_1/G6P_1-epimerase"/>
</dbReference>
<reference evidence="12 13" key="1">
    <citation type="submission" date="2013-09" db="EMBL/GenBank/DDBJ databases">
        <authorList>
            <person name="Zeng Z."/>
            <person name="Chen C."/>
        </authorList>
    </citation>
    <scope>NUCLEOTIDE SEQUENCE [LARGE SCALE GENOMIC DNA]</scope>
    <source>
        <strain evidence="12 13">WB 4.1-42</strain>
    </source>
</reference>
<dbReference type="GO" id="GO:0006006">
    <property type="term" value="P:glucose metabolic process"/>
    <property type="evidence" value="ECO:0007669"/>
    <property type="project" value="TreeGrafter"/>
</dbReference>
<dbReference type="PIRSF" id="PIRSF005096">
    <property type="entry name" value="GALM"/>
    <property type="match status" value="1"/>
</dbReference>
<evidence type="ECO:0000256" key="7">
    <source>
        <dbReference type="ARBA" id="ARBA00023277"/>
    </source>
</evidence>
<dbReference type="InterPro" id="IPR014718">
    <property type="entry name" value="GH-type_carb-bd"/>
</dbReference>
<dbReference type="Pfam" id="PF01263">
    <property type="entry name" value="Aldose_epim"/>
    <property type="match status" value="1"/>
</dbReference>
<dbReference type="CDD" id="cd09019">
    <property type="entry name" value="galactose_mutarotase_like"/>
    <property type="match status" value="1"/>
</dbReference>
<dbReference type="GO" id="GO:0005737">
    <property type="term" value="C:cytoplasm"/>
    <property type="evidence" value="ECO:0007669"/>
    <property type="project" value="TreeGrafter"/>
</dbReference>
<dbReference type="PANTHER" id="PTHR10091">
    <property type="entry name" value="ALDOSE-1-EPIMERASE"/>
    <property type="match status" value="1"/>
</dbReference>
<feature type="active site" description="Proton donor" evidence="9">
    <location>
        <position position="195"/>
    </location>
</feature>
<dbReference type="UniPathway" id="UPA00242"/>
<comment type="catalytic activity">
    <reaction evidence="8">
        <text>alpha-D-glucose = beta-D-glucose</text>
        <dbReference type="Rhea" id="RHEA:10264"/>
        <dbReference type="ChEBI" id="CHEBI:15903"/>
        <dbReference type="ChEBI" id="CHEBI:17925"/>
        <dbReference type="EC" id="5.1.3.3"/>
    </reaction>
</comment>
<dbReference type="GO" id="GO:0004034">
    <property type="term" value="F:aldose 1-epimerase activity"/>
    <property type="evidence" value="ECO:0007669"/>
    <property type="project" value="UniProtKB-EC"/>
</dbReference>
<keyword evidence="7 8" id="KW-0119">Carbohydrate metabolism</keyword>
<dbReference type="GO" id="GO:0030246">
    <property type="term" value="F:carbohydrate binding"/>
    <property type="evidence" value="ECO:0007669"/>
    <property type="project" value="InterPro"/>
</dbReference>